<organism evidence="3">
    <name type="scientific">Candidatus Heimdallarchaeum endolithica</name>
    <dbReference type="NCBI Taxonomy" id="2876572"/>
    <lineage>
        <taxon>Archaea</taxon>
        <taxon>Promethearchaeati</taxon>
        <taxon>Candidatus Heimdallarchaeota</taxon>
        <taxon>Candidatus Heimdallarchaeia (ex Rinke et al. 2021) (nom. nud.)</taxon>
        <taxon>Candidatus Heimdallarchaeales</taxon>
        <taxon>Candidatus Heimdallarchaeaceae</taxon>
        <taxon>Candidatus Heimdallarchaeum</taxon>
    </lineage>
</organism>
<keyword evidence="1" id="KW-0175">Coiled coil</keyword>
<dbReference type="Proteomes" id="UP001200513">
    <property type="component" value="Chromosome"/>
</dbReference>
<protein>
    <submittedName>
        <fullName evidence="3">MBL fold metallo-hydrolase</fullName>
    </submittedName>
</protein>
<dbReference type="AlphaFoldDB" id="A0A9Y1BW41"/>
<reference evidence="3" key="1">
    <citation type="journal article" date="2022" name="Nat. Microbiol.">
        <title>Unique mobile elements and scalable gene flow at the prokaryote-eukaryote boundary revealed by circularized Asgard archaea genomes.</title>
        <authorList>
            <person name="Wu F."/>
            <person name="Speth D.R."/>
            <person name="Philosof A."/>
            <person name="Cremiere A."/>
            <person name="Narayanan A."/>
            <person name="Barco R.A."/>
            <person name="Connon S.A."/>
            <person name="Amend J.P."/>
            <person name="Antoshechkin I.A."/>
            <person name="Orphan V.J."/>
        </authorList>
    </citation>
    <scope>NUCLEOTIDE SEQUENCE</scope>
    <source>
        <strain evidence="3">PR6</strain>
    </source>
</reference>
<dbReference type="InterPro" id="IPR036866">
    <property type="entry name" value="RibonucZ/Hydroxyglut_hydro"/>
</dbReference>
<dbReference type="Pfam" id="PF00753">
    <property type="entry name" value="Lactamase_B"/>
    <property type="match status" value="1"/>
</dbReference>
<dbReference type="SMART" id="SM00849">
    <property type="entry name" value="Lactamase_B"/>
    <property type="match status" value="1"/>
</dbReference>
<sequence>MFGEAIRNINDRLTIVDGSAGPGGELNRGYIVGDEEFAIIDTGKKGTIENYFEQAIHDKGKSADKVKYIFLTHIHPDNAGGVYRLKRLFPKAQIVLNEKLEETAKKPASVLRSKNFSFTKKEKLYFAIKKDPFDDLSRIEPDILFSDGDKFELGSTKIMTINFDSHCEGHTMYFSTLDKAMFIGDALNIYPALPHSYLIDQTGSYKEWLRNVEFLQKATIHYLCPSHDQYQEGRHIVPYVEDVLRSFNDYERQIEMAMSEKKYLTAEELAERCNTAQGIIWYGYYQVLAPKLNILAHLNKLIDEKKVQKNEKSKPITYTWL</sequence>
<gene>
    <name evidence="3" type="ORF">K9W46_07040</name>
</gene>
<dbReference type="SUPFAM" id="SSF56281">
    <property type="entry name" value="Metallo-hydrolase/oxidoreductase"/>
    <property type="match status" value="1"/>
</dbReference>
<evidence type="ECO:0000256" key="1">
    <source>
        <dbReference type="SAM" id="Coils"/>
    </source>
</evidence>
<dbReference type="Gene3D" id="3.60.15.10">
    <property type="entry name" value="Ribonuclease Z/Hydroxyacylglutathione hydrolase-like"/>
    <property type="match status" value="1"/>
</dbReference>
<dbReference type="PANTHER" id="PTHR42951:SF22">
    <property type="entry name" value="METALLO BETA-LACTAMASE SUPERFAMILY LIPOPROTEIN"/>
    <property type="match status" value="1"/>
</dbReference>
<feature type="domain" description="Metallo-beta-lactamase" evidence="2">
    <location>
        <begin position="26"/>
        <end position="227"/>
    </location>
</feature>
<dbReference type="PANTHER" id="PTHR42951">
    <property type="entry name" value="METALLO-BETA-LACTAMASE DOMAIN-CONTAINING"/>
    <property type="match status" value="1"/>
</dbReference>
<dbReference type="InterPro" id="IPR050855">
    <property type="entry name" value="NDM-1-like"/>
</dbReference>
<evidence type="ECO:0000259" key="2">
    <source>
        <dbReference type="SMART" id="SM00849"/>
    </source>
</evidence>
<dbReference type="EMBL" id="CP084167">
    <property type="protein sequence ID" value="UJG44929.1"/>
    <property type="molecule type" value="Genomic_DNA"/>
</dbReference>
<proteinExistence type="predicted"/>
<accession>A0A9Y1BW41</accession>
<feature type="coiled-coil region" evidence="1">
    <location>
        <begin position="240"/>
        <end position="267"/>
    </location>
</feature>
<evidence type="ECO:0000313" key="3">
    <source>
        <dbReference type="EMBL" id="UJG44929.1"/>
    </source>
</evidence>
<dbReference type="InterPro" id="IPR001279">
    <property type="entry name" value="Metallo-B-lactamas"/>
</dbReference>
<name>A0A9Y1BW41_9ARCH</name>